<dbReference type="GO" id="GO:0003677">
    <property type="term" value="F:DNA binding"/>
    <property type="evidence" value="ECO:0007669"/>
    <property type="project" value="UniProtKB-KW"/>
</dbReference>
<dbReference type="PANTHER" id="PTHR42756">
    <property type="entry name" value="TRANSCRIPTIONAL REGULATOR, MARR"/>
    <property type="match status" value="1"/>
</dbReference>
<gene>
    <name evidence="5" type="ORF">J2045_001365</name>
</gene>
<evidence type="ECO:0000256" key="2">
    <source>
        <dbReference type="ARBA" id="ARBA00023125"/>
    </source>
</evidence>
<comment type="caution">
    <text evidence="5">The sequence shown here is derived from an EMBL/GenBank/DDBJ whole genome shotgun (WGS) entry which is preliminary data.</text>
</comment>
<dbReference type="Gene3D" id="1.10.10.10">
    <property type="entry name" value="Winged helix-like DNA-binding domain superfamily/Winged helix DNA-binding domain"/>
    <property type="match status" value="1"/>
</dbReference>
<keyword evidence="2 5" id="KW-0238">DNA-binding</keyword>
<keyword evidence="3" id="KW-0804">Transcription</keyword>
<organism evidence="5 6">
    <name type="scientific">Peteryoungia aggregata LMG 23059</name>
    <dbReference type="NCBI Taxonomy" id="1368425"/>
    <lineage>
        <taxon>Bacteria</taxon>
        <taxon>Pseudomonadati</taxon>
        <taxon>Pseudomonadota</taxon>
        <taxon>Alphaproteobacteria</taxon>
        <taxon>Hyphomicrobiales</taxon>
        <taxon>Rhizobiaceae</taxon>
        <taxon>Peteryoungia</taxon>
    </lineage>
</organism>
<dbReference type="PRINTS" id="PR00598">
    <property type="entry name" value="HTHMARR"/>
</dbReference>
<dbReference type="PROSITE" id="PS01117">
    <property type="entry name" value="HTH_MARR_1"/>
    <property type="match status" value="1"/>
</dbReference>
<evidence type="ECO:0000259" key="4">
    <source>
        <dbReference type="PROSITE" id="PS50995"/>
    </source>
</evidence>
<dbReference type="Proteomes" id="UP001238496">
    <property type="component" value="Unassembled WGS sequence"/>
</dbReference>
<dbReference type="InterPro" id="IPR023187">
    <property type="entry name" value="Tscrpt_reg_MarR-type_CS"/>
</dbReference>
<evidence type="ECO:0000256" key="1">
    <source>
        <dbReference type="ARBA" id="ARBA00023015"/>
    </source>
</evidence>
<dbReference type="EMBL" id="JAUSUW010000003">
    <property type="protein sequence ID" value="MDQ0420346.1"/>
    <property type="molecule type" value="Genomic_DNA"/>
</dbReference>
<evidence type="ECO:0000313" key="5">
    <source>
        <dbReference type="EMBL" id="MDQ0420346.1"/>
    </source>
</evidence>
<evidence type="ECO:0000313" key="6">
    <source>
        <dbReference type="Proteomes" id="UP001238496"/>
    </source>
</evidence>
<dbReference type="Pfam" id="PF01047">
    <property type="entry name" value="MarR"/>
    <property type="match status" value="1"/>
</dbReference>
<dbReference type="InterPro" id="IPR000835">
    <property type="entry name" value="HTH_MarR-typ"/>
</dbReference>
<dbReference type="SMART" id="SM00347">
    <property type="entry name" value="HTH_MARR"/>
    <property type="match status" value="1"/>
</dbReference>
<dbReference type="PANTHER" id="PTHR42756:SF1">
    <property type="entry name" value="TRANSCRIPTIONAL REPRESSOR OF EMRAB OPERON"/>
    <property type="match status" value="1"/>
</dbReference>
<dbReference type="InterPro" id="IPR036390">
    <property type="entry name" value="WH_DNA-bd_sf"/>
</dbReference>
<keyword evidence="6" id="KW-1185">Reference proteome</keyword>
<evidence type="ECO:0000256" key="3">
    <source>
        <dbReference type="ARBA" id="ARBA00023163"/>
    </source>
</evidence>
<protein>
    <submittedName>
        <fullName evidence="5">DNA-binding MarR family transcriptional regulator</fullName>
    </submittedName>
</protein>
<reference evidence="5 6" key="1">
    <citation type="submission" date="2023-07" db="EMBL/GenBank/DDBJ databases">
        <title>Genomic Encyclopedia of Type Strains, Phase IV (KMG-IV): sequencing the most valuable type-strain genomes for metagenomic binning, comparative biology and taxonomic classification.</title>
        <authorList>
            <person name="Goeker M."/>
        </authorList>
    </citation>
    <scope>NUCLEOTIDE SEQUENCE [LARGE SCALE GENOMIC DNA]</scope>
    <source>
        <strain evidence="5 6">DSM 1111</strain>
    </source>
</reference>
<keyword evidence="1" id="KW-0805">Transcription regulation</keyword>
<dbReference type="InterPro" id="IPR036388">
    <property type="entry name" value="WH-like_DNA-bd_sf"/>
</dbReference>
<proteinExistence type="predicted"/>
<sequence>MSSAMAHDRTIPDRSESATWLASQLARGFTRALQTRAAKLGFSPGQFPILIELWEEEGLTQRQLLDRVDVEQATIANTLARMERDGLIERRAHPRDKRAQQIFLTDKARDMREEALAAAEEAEQAVFQGFRRFEKELLKEYIRWAIANARKL</sequence>
<accession>A0ABU0G4S9</accession>
<dbReference type="SUPFAM" id="SSF46785">
    <property type="entry name" value="Winged helix' DNA-binding domain"/>
    <property type="match status" value="1"/>
</dbReference>
<name>A0ABU0G4S9_9HYPH</name>
<dbReference type="PROSITE" id="PS50995">
    <property type="entry name" value="HTH_MARR_2"/>
    <property type="match status" value="1"/>
</dbReference>
<feature type="domain" description="HTH marR-type" evidence="4">
    <location>
        <begin position="15"/>
        <end position="147"/>
    </location>
</feature>